<keyword evidence="2" id="KW-0690">Ribosome biogenesis</keyword>
<dbReference type="InterPro" id="IPR009000">
    <property type="entry name" value="Transl_B-barrel_sf"/>
</dbReference>
<dbReference type="GO" id="GO:0005840">
    <property type="term" value="C:ribosome"/>
    <property type="evidence" value="ECO:0007669"/>
    <property type="project" value="InterPro"/>
</dbReference>
<dbReference type="GO" id="GO:0043022">
    <property type="term" value="F:ribosome binding"/>
    <property type="evidence" value="ECO:0007669"/>
    <property type="project" value="InterPro"/>
</dbReference>
<evidence type="ECO:0000259" key="5">
    <source>
        <dbReference type="Pfam" id="PF24986"/>
    </source>
</evidence>
<protein>
    <submittedName>
        <fullName evidence="6">16S rRNA processing protein RimM</fullName>
    </submittedName>
</protein>
<reference evidence="6 7" key="1">
    <citation type="submission" date="2019-04" db="EMBL/GenBank/DDBJ databases">
        <title>Microbes associate with the intestines of laboratory mice.</title>
        <authorList>
            <person name="Navarre W."/>
            <person name="Wong E."/>
            <person name="Huang K."/>
            <person name="Tropini C."/>
            <person name="Ng K."/>
            <person name="Yu B."/>
        </authorList>
    </citation>
    <scope>NUCLEOTIDE SEQUENCE [LARGE SCALE GENOMIC DNA]</scope>
    <source>
        <strain evidence="6 7">NM07_P-09</strain>
    </source>
</reference>
<evidence type="ECO:0000256" key="4">
    <source>
        <dbReference type="ARBA" id="ARBA00023186"/>
    </source>
</evidence>
<evidence type="ECO:0000256" key="2">
    <source>
        <dbReference type="ARBA" id="ARBA00022517"/>
    </source>
</evidence>
<dbReference type="InterPro" id="IPR011961">
    <property type="entry name" value="RimM"/>
</dbReference>
<name>A0A4V3RR48_9ACTN</name>
<dbReference type="InterPro" id="IPR011033">
    <property type="entry name" value="PRC_barrel-like_sf"/>
</dbReference>
<dbReference type="PANTHER" id="PTHR33692">
    <property type="entry name" value="RIBOSOME MATURATION FACTOR RIMM"/>
    <property type="match status" value="1"/>
</dbReference>
<dbReference type="Gene3D" id="2.40.30.60">
    <property type="entry name" value="RimM"/>
    <property type="match status" value="1"/>
</dbReference>
<dbReference type="Proteomes" id="UP000310263">
    <property type="component" value="Unassembled WGS sequence"/>
</dbReference>
<keyword evidence="1" id="KW-0963">Cytoplasm</keyword>
<dbReference type="EMBL" id="SRYE01000003">
    <property type="protein sequence ID" value="TGY62080.1"/>
    <property type="molecule type" value="Genomic_DNA"/>
</dbReference>
<dbReference type="InterPro" id="IPR036976">
    <property type="entry name" value="RimM_N_sf"/>
</dbReference>
<keyword evidence="4" id="KW-0143">Chaperone</keyword>
<gene>
    <name evidence="6" type="ORF">E5334_05240</name>
</gene>
<keyword evidence="3" id="KW-0698">rRNA processing</keyword>
<organism evidence="6 7">
    <name type="scientific">Muricaecibacterium torontonense</name>
    <dbReference type="NCBI Taxonomy" id="3032871"/>
    <lineage>
        <taxon>Bacteria</taxon>
        <taxon>Bacillati</taxon>
        <taxon>Actinomycetota</taxon>
        <taxon>Coriobacteriia</taxon>
        <taxon>Coriobacteriales</taxon>
        <taxon>Atopobiaceae</taxon>
        <taxon>Muricaecibacterium</taxon>
    </lineage>
</organism>
<dbReference type="RefSeq" id="WP_136012563.1">
    <property type="nucleotide sequence ID" value="NZ_SRYE01000003.1"/>
</dbReference>
<dbReference type="SUPFAM" id="SSF50346">
    <property type="entry name" value="PRC-barrel domain"/>
    <property type="match status" value="1"/>
</dbReference>
<evidence type="ECO:0000256" key="3">
    <source>
        <dbReference type="ARBA" id="ARBA00022552"/>
    </source>
</evidence>
<dbReference type="PANTHER" id="PTHR33692:SF1">
    <property type="entry name" value="RIBOSOME MATURATION FACTOR RIMM"/>
    <property type="match status" value="1"/>
</dbReference>
<dbReference type="SUPFAM" id="SSF50447">
    <property type="entry name" value="Translation proteins"/>
    <property type="match status" value="1"/>
</dbReference>
<dbReference type="GO" id="GO:0006364">
    <property type="term" value="P:rRNA processing"/>
    <property type="evidence" value="ECO:0007669"/>
    <property type="project" value="UniProtKB-KW"/>
</dbReference>
<proteinExistence type="predicted"/>
<evidence type="ECO:0000256" key="1">
    <source>
        <dbReference type="ARBA" id="ARBA00022490"/>
    </source>
</evidence>
<accession>A0A4V3RR48</accession>
<feature type="domain" description="Ribosome maturation factor RimM PRC barrel" evidence="5">
    <location>
        <begin position="102"/>
        <end position="165"/>
    </location>
</feature>
<dbReference type="Gene3D" id="2.30.30.240">
    <property type="entry name" value="PRC-barrel domain"/>
    <property type="match status" value="1"/>
</dbReference>
<dbReference type="InterPro" id="IPR056792">
    <property type="entry name" value="PRC_RimM"/>
</dbReference>
<dbReference type="Pfam" id="PF24986">
    <property type="entry name" value="PRC_RimM"/>
    <property type="match status" value="1"/>
</dbReference>
<evidence type="ECO:0000313" key="7">
    <source>
        <dbReference type="Proteomes" id="UP000310263"/>
    </source>
</evidence>
<dbReference type="OrthoDB" id="3177403at2"/>
<evidence type="ECO:0000313" key="6">
    <source>
        <dbReference type="EMBL" id="TGY62080.1"/>
    </source>
</evidence>
<keyword evidence="7" id="KW-1185">Reference proteome</keyword>
<comment type="caution">
    <text evidence="6">The sequence shown here is derived from an EMBL/GenBank/DDBJ whole genome shotgun (WGS) entry which is preliminary data.</text>
</comment>
<sequence>MDRYRIIASVDKPRGAKGEVVCCPVDGFPLLLQPGMALWIVPPTLRGPRQVEVRSTKDGPRGQQVRLSGIDDLSAAEKIAGRYLLAREADLPGDLLLHDPQALVGLKVVDATLGDLGSISAVMSGPAQDVWEIQGPYGTVLVPAVPEFLVQADDDLITMDLPSGLVEASR</sequence>
<dbReference type="AlphaFoldDB" id="A0A4V3RR48"/>